<protein>
    <recommendedName>
        <fullName evidence="2">EamA domain-containing protein</fullName>
    </recommendedName>
</protein>
<feature type="transmembrane region" description="Helical" evidence="1">
    <location>
        <begin position="139"/>
        <end position="158"/>
    </location>
</feature>
<feature type="transmembrane region" description="Helical" evidence="1">
    <location>
        <begin position="170"/>
        <end position="188"/>
    </location>
</feature>
<dbReference type="InterPro" id="IPR037185">
    <property type="entry name" value="EmrE-like"/>
</dbReference>
<feature type="transmembrane region" description="Helical" evidence="1">
    <location>
        <begin position="233"/>
        <end position="252"/>
    </location>
</feature>
<reference evidence="3 4" key="1">
    <citation type="submission" date="2019-11" db="EMBL/GenBank/DDBJ databases">
        <title>Comparative genomics of hydrocarbon-degrading Desulfosarcina strains.</title>
        <authorList>
            <person name="Watanabe M."/>
            <person name="Kojima H."/>
            <person name="Fukui M."/>
        </authorList>
    </citation>
    <scope>NUCLEOTIDE SEQUENCE [LARGE SCALE GENOMIC DNA]</scope>
    <source>
        <strain evidence="3 4">PP31</strain>
    </source>
</reference>
<evidence type="ECO:0000259" key="2">
    <source>
        <dbReference type="Pfam" id="PF00892"/>
    </source>
</evidence>
<feature type="transmembrane region" description="Helical" evidence="1">
    <location>
        <begin position="108"/>
        <end position="132"/>
    </location>
</feature>
<name>A0A5K7ZDK5_9BACT</name>
<proteinExistence type="predicted"/>
<dbReference type="PANTHER" id="PTHR22911:SF102">
    <property type="entry name" value="MEMBRANE PROTEIN"/>
    <property type="match status" value="1"/>
</dbReference>
<accession>A0A5K7ZDK5</accession>
<dbReference type="PANTHER" id="PTHR22911">
    <property type="entry name" value="ACYL-MALONYL CONDENSING ENZYME-RELATED"/>
    <property type="match status" value="1"/>
</dbReference>
<feature type="transmembrane region" description="Helical" evidence="1">
    <location>
        <begin position="56"/>
        <end position="73"/>
    </location>
</feature>
<feature type="transmembrane region" description="Helical" evidence="1">
    <location>
        <begin position="85"/>
        <end position="102"/>
    </location>
</feature>
<dbReference type="InterPro" id="IPR000620">
    <property type="entry name" value="EamA_dom"/>
</dbReference>
<evidence type="ECO:0000313" key="3">
    <source>
        <dbReference type="EMBL" id="BBO76534.1"/>
    </source>
</evidence>
<sequence>MSLNSLSIGLTSEGMNPTKTAHLQQSALVKTTIGAMMISFSAVWVRLAEVAPTVSAFYRVGFGAVFLLTILVVRRQPLWQGRSVLGLSLIAALFFALDLYAWHRCIGYVGPGLATILGNFEVFLVPVIGLLLYKERLSLRFVSAVPLAVFGLFMIVGVRWDQLSQDYRIGIGWGLATAVFYTGFLVSLRRLQARPTSPSAVLSLMIVSTFSAIYLAADILASGESFAIPTFQSGLALVALGLFSQTAGWLLITHSLPRIPAAIAGLLLLLQPSLAFVWDVLFFGRETSSIAWVGVALAIGAIYMGTTGKDASS</sequence>
<dbReference type="AlphaFoldDB" id="A0A5K7ZDK5"/>
<dbReference type="SUPFAM" id="SSF103481">
    <property type="entry name" value="Multidrug resistance efflux transporter EmrE"/>
    <property type="match status" value="2"/>
</dbReference>
<feature type="transmembrane region" description="Helical" evidence="1">
    <location>
        <begin position="259"/>
        <end position="283"/>
    </location>
</feature>
<evidence type="ECO:0000256" key="1">
    <source>
        <dbReference type="SAM" id="Phobius"/>
    </source>
</evidence>
<evidence type="ECO:0000313" key="4">
    <source>
        <dbReference type="Proteomes" id="UP000427769"/>
    </source>
</evidence>
<keyword evidence="1" id="KW-1133">Transmembrane helix</keyword>
<keyword evidence="1" id="KW-0812">Transmembrane</keyword>
<keyword evidence="1" id="KW-0472">Membrane</keyword>
<feature type="transmembrane region" description="Helical" evidence="1">
    <location>
        <begin position="200"/>
        <end position="221"/>
    </location>
</feature>
<feature type="domain" description="EamA" evidence="2">
    <location>
        <begin position="33"/>
        <end position="156"/>
    </location>
</feature>
<feature type="domain" description="EamA" evidence="2">
    <location>
        <begin position="169"/>
        <end position="304"/>
    </location>
</feature>
<dbReference type="Proteomes" id="UP000427769">
    <property type="component" value="Chromosome"/>
</dbReference>
<keyword evidence="4" id="KW-1185">Reference proteome</keyword>
<feature type="transmembrane region" description="Helical" evidence="1">
    <location>
        <begin position="289"/>
        <end position="306"/>
    </location>
</feature>
<organism evidence="3 4">
    <name type="scientific">Desulfosarcina widdelii</name>
    <dbReference type="NCBI Taxonomy" id="947919"/>
    <lineage>
        <taxon>Bacteria</taxon>
        <taxon>Pseudomonadati</taxon>
        <taxon>Thermodesulfobacteriota</taxon>
        <taxon>Desulfobacteria</taxon>
        <taxon>Desulfobacterales</taxon>
        <taxon>Desulfosarcinaceae</taxon>
        <taxon>Desulfosarcina</taxon>
    </lineage>
</organism>
<dbReference type="GO" id="GO:0016020">
    <property type="term" value="C:membrane"/>
    <property type="evidence" value="ECO:0007669"/>
    <property type="project" value="InterPro"/>
</dbReference>
<gene>
    <name evidence="3" type="ORF">DSCW_39510</name>
</gene>
<dbReference type="EMBL" id="AP021875">
    <property type="protein sequence ID" value="BBO76534.1"/>
    <property type="molecule type" value="Genomic_DNA"/>
</dbReference>
<dbReference type="KEGG" id="dwd:DSCW_39510"/>
<dbReference type="Pfam" id="PF00892">
    <property type="entry name" value="EamA"/>
    <property type="match status" value="2"/>
</dbReference>